<evidence type="ECO:0000259" key="11">
    <source>
        <dbReference type="PROSITE" id="PS50240"/>
    </source>
</evidence>
<evidence type="ECO:0000256" key="3">
    <source>
        <dbReference type="ARBA" id="ARBA00022801"/>
    </source>
</evidence>
<dbReference type="PROSITE" id="PS50217">
    <property type="entry name" value="BZIP"/>
    <property type="match status" value="1"/>
</dbReference>
<evidence type="ECO:0000313" key="12">
    <source>
        <dbReference type="EMBL" id="KAK2854580.1"/>
    </source>
</evidence>
<dbReference type="GO" id="GO:0006508">
    <property type="term" value="P:proteolysis"/>
    <property type="evidence" value="ECO:0007669"/>
    <property type="project" value="UniProtKB-KW"/>
</dbReference>
<protein>
    <submittedName>
        <fullName evidence="12">Uncharacterized protein</fullName>
    </submittedName>
</protein>
<accession>A0AA88NCT6</accession>
<dbReference type="FunFam" id="2.40.10.10:FF:000017">
    <property type="entry name" value="Chymotrypsin-like elastase family member 1"/>
    <property type="match status" value="1"/>
</dbReference>
<reference evidence="12" key="1">
    <citation type="submission" date="2023-08" db="EMBL/GenBank/DDBJ databases">
        <title>Pelteobagrus vachellii genome.</title>
        <authorList>
            <person name="Liu H."/>
        </authorList>
    </citation>
    <scope>NUCLEOTIDE SEQUENCE</scope>
    <source>
        <strain evidence="12">PRFRI_2022a</strain>
        <tissue evidence="12">Muscle</tissue>
    </source>
</reference>
<dbReference type="PANTHER" id="PTHR24257">
    <property type="entry name" value="CHYMOTRYPSIN-LIKE ELASTASE FAMILY MEMBER"/>
    <property type="match status" value="1"/>
</dbReference>
<dbReference type="Pfam" id="PF00089">
    <property type="entry name" value="Trypsin"/>
    <property type="match status" value="1"/>
</dbReference>
<dbReference type="Pfam" id="PF07716">
    <property type="entry name" value="bZIP_2"/>
    <property type="match status" value="1"/>
</dbReference>
<dbReference type="PROSITE" id="PS00134">
    <property type="entry name" value="TRYPSIN_HIS"/>
    <property type="match status" value="1"/>
</dbReference>
<dbReference type="PROSITE" id="PS50240">
    <property type="entry name" value="TRYPSIN_DOM"/>
    <property type="match status" value="1"/>
</dbReference>
<dbReference type="SMART" id="SM00338">
    <property type="entry name" value="BRLZ"/>
    <property type="match status" value="1"/>
</dbReference>
<dbReference type="InterPro" id="IPR009003">
    <property type="entry name" value="Peptidase_S1_PA"/>
</dbReference>
<keyword evidence="4 7" id="KW-0720">Serine protease</keyword>
<evidence type="ECO:0000256" key="4">
    <source>
        <dbReference type="ARBA" id="ARBA00022825"/>
    </source>
</evidence>
<dbReference type="GO" id="GO:0003700">
    <property type="term" value="F:DNA-binding transcription factor activity"/>
    <property type="evidence" value="ECO:0007669"/>
    <property type="project" value="InterPro"/>
</dbReference>
<evidence type="ECO:0000256" key="7">
    <source>
        <dbReference type="RuleBase" id="RU363034"/>
    </source>
</evidence>
<organism evidence="12 13">
    <name type="scientific">Tachysurus vachellii</name>
    <name type="common">Darkbarbel catfish</name>
    <name type="synonym">Pelteobagrus vachellii</name>
    <dbReference type="NCBI Taxonomy" id="175792"/>
    <lineage>
        <taxon>Eukaryota</taxon>
        <taxon>Metazoa</taxon>
        <taxon>Chordata</taxon>
        <taxon>Craniata</taxon>
        <taxon>Vertebrata</taxon>
        <taxon>Euteleostomi</taxon>
        <taxon>Actinopterygii</taxon>
        <taxon>Neopterygii</taxon>
        <taxon>Teleostei</taxon>
        <taxon>Ostariophysi</taxon>
        <taxon>Siluriformes</taxon>
        <taxon>Bagridae</taxon>
        <taxon>Tachysurus</taxon>
    </lineage>
</organism>
<sequence>MMHLAVLLTCIGLITANALPKQAVDNEDQSEKVVGGSNAQPNAWKWQISLQYDNWNTGNFAHICGGSLVSANYVMTAAHCILDFNVKNYRVVLGDYDLSKFEGREQVRAVTRIKVHPGWTGDLANGNDIALMKLDSPVYNNGYVVIAELPYPGQILPNGFTCYITGWGLLATGGYMPDILQEAPIGVVDYSLCSTPEWWGSAVKTSMVCAGGDGLTSGCQGDSGGPLNCFTDGYWRVHGVVSFGSAVNCNLYSKPTVFTRVSAFNDWLYSEMVTCIITDFVDRPEQFGARLWNKVCTEEGKLKMSVSHSRSTAHIFSSNNHSCSSLVNTMALATDSTTSTSSNLTAHIPQMEGGPYSYSMGSQGLSRTNDRSSEQMMGMAYLPYSTCSNSTVERPAQHSHIIQQEFSQFLLPAPPSTFRQPGQKRGLNKDSMEYRMRRERNNIAVRKSRDKARRRIQLTQQKALELQEENQRLLIHIEQLTHEVEMLSRHLSQRHIQSKVSDIGVEEHC</sequence>
<dbReference type="SMART" id="SM00020">
    <property type="entry name" value="Tryp_SPc"/>
    <property type="match status" value="1"/>
</dbReference>
<dbReference type="InterPro" id="IPR018114">
    <property type="entry name" value="TRYPSIN_HIS"/>
</dbReference>
<gene>
    <name evidence="12" type="ORF">Q7C36_006449</name>
</gene>
<dbReference type="InterPro" id="IPR043504">
    <property type="entry name" value="Peptidase_S1_PA_chymotrypsin"/>
</dbReference>
<dbReference type="PRINTS" id="PR00722">
    <property type="entry name" value="CHYMOTRYPSIN"/>
</dbReference>
<dbReference type="Proteomes" id="UP001187315">
    <property type="component" value="Unassembled WGS sequence"/>
</dbReference>
<dbReference type="PANTHER" id="PTHR24257:SF22">
    <property type="entry name" value="CHYMOTRYPSIN-LIKE ELASTASE FAMILY MEMBER 3B"/>
    <property type="match status" value="1"/>
</dbReference>
<proteinExistence type="predicted"/>
<dbReference type="InterPro" id="IPR050850">
    <property type="entry name" value="Peptidase_S1_Elastase_sf"/>
</dbReference>
<evidence type="ECO:0000256" key="6">
    <source>
        <dbReference type="ARBA" id="ARBA00023157"/>
    </source>
</evidence>
<evidence type="ECO:0000259" key="10">
    <source>
        <dbReference type="PROSITE" id="PS50217"/>
    </source>
</evidence>
<evidence type="ECO:0000256" key="5">
    <source>
        <dbReference type="ARBA" id="ARBA00023145"/>
    </source>
</evidence>
<dbReference type="SUPFAM" id="SSF50494">
    <property type="entry name" value="Trypsin-like serine proteases"/>
    <property type="match status" value="1"/>
</dbReference>
<dbReference type="CDD" id="cd00190">
    <property type="entry name" value="Tryp_SPc"/>
    <property type="match status" value="1"/>
</dbReference>
<dbReference type="PROSITE" id="PS00135">
    <property type="entry name" value="TRYPSIN_SER"/>
    <property type="match status" value="1"/>
</dbReference>
<feature type="coiled-coil region" evidence="8">
    <location>
        <begin position="449"/>
        <end position="483"/>
    </location>
</feature>
<name>A0AA88NCT6_TACVA</name>
<evidence type="ECO:0000256" key="9">
    <source>
        <dbReference type="SAM" id="SignalP"/>
    </source>
</evidence>
<keyword evidence="13" id="KW-1185">Reference proteome</keyword>
<dbReference type="Gene3D" id="2.40.10.10">
    <property type="entry name" value="Trypsin-like serine proteases"/>
    <property type="match status" value="2"/>
</dbReference>
<feature type="domain" description="Peptidase S1" evidence="11">
    <location>
        <begin position="33"/>
        <end position="273"/>
    </location>
</feature>
<feature type="signal peptide" evidence="9">
    <location>
        <begin position="1"/>
        <end position="18"/>
    </location>
</feature>
<dbReference type="GO" id="GO:0005615">
    <property type="term" value="C:extracellular space"/>
    <property type="evidence" value="ECO:0007669"/>
    <property type="project" value="TreeGrafter"/>
</dbReference>
<evidence type="ECO:0000256" key="1">
    <source>
        <dbReference type="ARBA" id="ARBA00022670"/>
    </source>
</evidence>
<dbReference type="InterPro" id="IPR001254">
    <property type="entry name" value="Trypsin_dom"/>
</dbReference>
<keyword evidence="3 7" id="KW-0378">Hydrolase</keyword>
<dbReference type="AlphaFoldDB" id="A0AA88NCT6"/>
<dbReference type="SUPFAM" id="SSF57959">
    <property type="entry name" value="Leucine zipper domain"/>
    <property type="match status" value="1"/>
</dbReference>
<evidence type="ECO:0000313" key="13">
    <source>
        <dbReference type="Proteomes" id="UP001187315"/>
    </source>
</evidence>
<keyword evidence="5" id="KW-0865">Zymogen</keyword>
<dbReference type="InterPro" id="IPR004827">
    <property type="entry name" value="bZIP"/>
</dbReference>
<keyword evidence="1 7" id="KW-0645">Protease</keyword>
<evidence type="ECO:0000256" key="8">
    <source>
        <dbReference type="SAM" id="Coils"/>
    </source>
</evidence>
<dbReference type="Gene3D" id="1.20.5.170">
    <property type="match status" value="1"/>
</dbReference>
<dbReference type="EMBL" id="JAVHJS010000006">
    <property type="protein sequence ID" value="KAK2854580.1"/>
    <property type="molecule type" value="Genomic_DNA"/>
</dbReference>
<feature type="domain" description="BZIP" evidence="10">
    <location>
        <begin position="431"/>
        <end position="494"/>
    </location>
</feature>
<keyword evidence="2 9" id="KW-0732">Signal</keyword>
<feature type="chain" id="PRO_5041687437" evidence="9">
    <location>
        <begin position="19"/>
        <end position="509"/>
    </location>
</feature>
<dbReference type="GO" id="GO:0004252">
    <property type="term" value="F:serine-type endopeptidase activity"/>
    <property type="evidence" value="ECO:0007669"/>
    <property type="project" value="InterPro"/>
</dbReference>
<comment type="caution">
    <text evidence="12">The sequence shown here is derived from an EMBL/GenBank/DDBJ whole genome shotgun (WGS) entry which is preliminary data.</text>
</comment>
<evidence type="ECO:0000256" key="2">
    <source>
        <dbReference type="ARBA" id="ARBA00022729"/>
    </source>
</evidence>
<keyword evidence="6" id="KW-1015">Disulfide bond</keyword>
<keyword evidence="8" id="KW-0175">Coiled coil</keyword>
<dbReference type="InterPro" id="IPR033116">
    <property type="entry name" value="TRYPSIN_SER"/>
</dbReference>
<dbReference type="InterPro" id="IPR001314">
    <property type="entry name" value="Peptidase_S1A"/>
</dbReference>
<dbReference type="FunFam" id="2.40.10.10:FF:000004">
    <property type="entry name" value="Tryptase gamma 1"/>
    <property type="match status" value="1"/>
</dbReference>
<dbReference type="InterPro" id="IPR046347">
    <property type="entry name" value="bZIP_sf"/>
</dbReference>